<keyword evidence="3 6" id="KW-0812">Transmembrane</keyword>
<evidence type="ECO:0000259" key="7">
    <source>
        <dbReference type="PROSITE" id="PS50850"/>
    </source>
</evidence>
<feature type="transmembrane region" description="Helical" evidence="6">
    <location>
        <begin position="75"/>
        <end position="95"/>
    </location>
</feature>
<gene>
    <name evidence="8" type="ORF">HYX28_03605</name>
</gene>
<dbReference type="CDD" id="cd17328">
    <property type="entry name" value="MFS_spinster_like"/>
    <property type="match status" value="1"/>
</dbReference>
<evidence type="ECO:0000256" key="4">
    <source>
        <dbReference type="ARBA" id="ARBA00022989"/>
    </source>
</evidence>
<evidence type="ECO:0000256" key="6">
    <source>
        <dbReference type="SAM" id="Phobius"/>
    </source>
</evidence>
<protein>
    <submittedName>
        <fullName evidence="8">MFS transporter</fullName>
    </submittedName>
</protein>
<dbReference type="Gene3D" id="1.20.1250.20">
    <property type="entry name" value="MFS general substrate transporter like domains"/>
    <property type="match status" value="1"/>
</dbReference>
<feature type="transmembrane region" description="Helical" evidence="6">
    <location>
        <begin position="134"/>
        <end position="152"/>
    </location>
</feature>
<keyword evidence="2" id="KW-0813">Transport</keyword>
<dbReference type="InterPro" id="IPR011701">
    <property type="entry name" value="MFS"/>
</dbReference>
<feature type="transmembrane region" description="Helical" evidence="6">
    <location>
        <begin position="164"/>
        <end position="183"/>
    </location>
</feature>
<dbReference type="InterPro" id="IPR036259">
    <property type="entry name" value="MFS_trans_sf"/>
</dbReference>
<feature type="transmembrane region" description="Helical" evidence="6">
    <location>
        <begin position="343"/>
        <end position="365"/>
    </location>
</feature>
<dbReference type="GO" id="GO:0016020">
    <property type="term" value="C:membrane"/>
    <property type="evidence" value="ECO:0007669"/>
    <property type="project" value="UniProtKB-SubCell"/>
</dbReference>
<dbReference type="AlphaFoldDB" id="A0A932ENY8"/>
<feature type="transmembrane region" description="Helical" evidence="6">
    <location>
        <begin position="311"/>
        <end position="331"/>
    </location>
</feature>
<dbReference type="Pfam" id="PF07690">
    <property type="entry name" value="MFS_1"/>
    <property type="match status" value="1"/>
</dbReference>
<keyword evidence="5 6" id="KW-0472">Membrane</keyword>
<dbReference type="InterPro" id="IPR044770">
    <property type="entry name" value="MFS_spinster-like"/>
</dbReference>
<evidence type="ECO:0000256" key="2">
    <source>
        <dbReference type="ARBA" id="ARBA00022448"/>
    </source>
</evidence>
<dbReference type="PROSITE" id="PS50850">
    <property type="entry name" value="MFS"/>
    <property type="match status" value="1"/>
</dbReference>
<reference evidence="8" key="1">
    <citation type="submission" date="2020-07" db="EMBL/GenBank/DDBJ databases">
        <title>Huge and variable diversity of episymbiotic CPR bacteria and DPANN archaea in groundwater ecosystems.</title>
        <authorList>
            <person name="He C.Y."/>
            <person name="Keren R."/>
            <person name="Whittaker M."/>
            <person name="Farag I.F."/>
            <person name="Doudna J."/>
            <person name="Cate J.H.D."/>
            <person name="Banfield J.F."/>
        </authorList>
    </citation>
    <scope>NUCLEOTIDE SEQUENCE</scope>
    <source>
        <strain evidence="8">NC_groundwater_580_Pr5_B-0.1um_64_19</strain>
    </source>
</reference>
<sequence length="409" mass="44288">MPQQIHPRTTLLILTALNFCNYIDRSILFAVQPLVQREFHLSDKQVGLLSSAFFIFYMLAAPFVGPLVDRYPRKLIIVIGAIVWSGATLLTALTHDYQTLFIRHVIVGVGEATFVTVTPSYIADLFPEHQRGRMLAVFYLAIPVGTAAGYLLGGWLGPTHGWRMPFYVAALPGIALAIVMMWMREPERGRTDTLALTAERGTFVGLFRNRAFWTASLGMAFLTFALGGLQVWMPTFLSRVRGISLKDAGLIFGGLTVVAGTTATLLGGWLGDHYLRRTNRAYYLVSAVGMLFGLPAMAMAIYLVGPAMFPSIFLAEFLLLLNTGPLNAAIVNSVGASMRGTAIAVNLLTIHLLGDAFSPALIGWISDHTSLQTGFSTTIVAIALSVAVLLYGMRFAPPVPAQPAAGVHA</sequence>
<dbReference type="PANTHER" id="PTHR23505">
    <property type="entry name" value="SPINSTER"/>
    <property type="match status" value="1"/>
</dbReference>
<comment type="subcellular location">
    <subcellularLocation>
        <location evidence="1">Membrane</location>
        <topology evidence="1">Multi-pass membrane protein</topology>
    </subcellularLocation>
</comment>
<evidence type="ECO:0000256" key="1">
    <source>
        <dbReference type="ARBA" id="ARBA00004141"/>
    </source>
</evidence>
<proteinExistence type="predicted"/>
<evidence type="ECO:0000256" key="3">
    <source>
        <dbReference type="ARBA" id="ARBA00022692"/>
    </source>
</evidence>
<feature type="transmembrane region" description="Helical" evidence="6">
    <location>
        <begin position="12"/>
        <end position="35"/>
    </location>
</feature>
<feature type="transmembrane region" description="Helical" evidence="6">
    <location>
        <begin position="211"/>
        <end position="233"/>
    </location>
</feature>
<feature type="transmembrane region" description="Helical" evidence="6">
    <location>
        <begin position="248"/>
        <end position="270"/>
    </location>
</feature>
<dbReference type="EMBL" id="JACPNR010000004">
    <property type="protein sequence ID" value="MBI2677847.1"/>
    <property type="molecule type" value="Genomic_DNA"/>
</dbReference>
<evidence type="ECO:0000313" key="8">
    <source>
        <dbReference type="EMBL" id="MBI2677847.1"/>
    </source>
</evidence>
<dbReference type="GO" id="GO:0022857">
    <property type="term" value="F:transmembrane transporter activity"/>
    <property type="evidence" value="ECO:0007669"/>
    <property type="project" value="InterPro"/>
</dbReference>
<feature type="domain" description="Major facilitator superfamily (MFS) profile" evidence="7">
    <location>
        <begin position="10"/>
        <end position="400"/>
    </location>
</feature>
<dbReference type="SUPFAM" id="SSF103473">
    <property type="entry name" value="MFS general substrate transporter"/>
    <property type="match status" value="1"/>
</dbReference>
<dbReference type="PANTHER" id="PTHR23505:SF79">
    <property type="entry name" value="PROTEIN SPINSTER"/>
    <property type="match status" value="1"/>
</dbReference>
<feature type="transmembrane region" description="Helical" evidence="6">
    <location>
        <begin position="101"/>
        <end position="122"/>
    </location>
</feature>
<organism evidence="8 9">
    <name type="scientific">Candidatus Korobacter versatilis</name>
    <dbReference type="NCBI Taxonomy" id="658062"/>
    <lineage>
        <taxon>Bacteria</taxon>
        <taxon>Pseudomonadati</taxon>
        <taxon>Acidobacteriota</taxon>
        <taxon>Terriglobia</taxon>
        <taxon>Terriglobales</taxon>
        <taxon>Candidatus Korobacteraceae</taxon>
        <taxon>Candidatus Korobacter</taxon>
    </lineage>
</organism>
<feature type="transmembrane region" description="Helical" evidence="6">
    <location>
        <begin position="371"/>
        <end position="392"/>
    </location>
</feature>
<feature type="transmembrane region" description="Helical" evidence="6">
    <location>
        <begin position="282"/>
        <end position="305"/>
    </location>
</feature>
<name>A0A932ENY8_9BACT</name>
<evidence type="ECO:0000313" key="9">
    <source>
        <dbReference type="Proteomes" id="UP000779809"/>
    </source>
</evidence>
<dbReference type="Proteomes" id="UP000779809">
    <property type="component" value="Unassembled WGS sequence"/>
</dbReference>
<evidence type="ECO:0000256" key="5">
    <source>
        <dbReference type="ARBA" id="ARBA00023136"/>
    </source>
</evidence>
<feature type="transmembrane region" description="Helical" evidence="6">
    <location>
        <begin position="47"/>
        <end position="68"/>
    </location>
</feature>
<accession>A0A932ENY8</accession>
<keyword evidence="4 6" id="KW-1133">Transmembrane helix</keyword>
<dbReference type="InterPro" id="IPR020846">
    <property type="entry name" value="MFS_dom"/>
</dbReference>
<comment type="caution">
    <text evidence="8">The sequence shown here is derived from an EMBL/GenBank/DDBJ whole genome shotgun (WGS) entry which is preliminary data.</text>
</comment>